<accession>A0AAX6GE14</accession>
<sequence>MFCRITCRKHITQIDPNFSICLNLRVSWSRLSNLAILLIRNSRSVRSGSDNILGIFYAILSKTLTGTHWHYVGFIFYLRVTRTSFTCRDRFKRI</sequence>
<comment type="caution">
    <text evidence="1">The sequence shown here is derived from an EMBL/GenBank/DDBJ whole genome shotgun (WGS) entry which is preliminary data.</text>
</comment>
<evidence type="ECO:0000313" key="1">
    <source>
        <dbReference type="EMBL" id="KAJ6826471.1"/>
    </source>
</evidence>
<reference evidence="1" key="2">
    <citation type="submission" date="2023-04" db="EMBL/GenBank/DDBJ databases">
        <authorList>
            <person name="Bruccoleri R.E."/>
            <person name="Oakeley E.J."/>
            <person name="Faust A.-M."/>
            <person name="Dessus-Babus S."/>
            <person name="Altorfer M."/>
            <person name="Burckhardt D."/>
            <person name="Oertli M."/>
            <person name="Naumann U."/>
            <person name="Petersen F."/>
            <person name="Wong J."/>
        </authorList>
    </citation>
    <scope>NUCLEOTIDE SEQUENCE</scope>
    <source>
        <strain evidence="1">GSM-AAB239-AS_SAM_17_03QT</strain>
        <tissue evidence="1">Leaf</tissue>
    </source>
</reference>
<reference evidence="1" key="1">
    <citation type="journal article" date="2023" name="GigaByte">
        <title>Genome assembly of the bearded iris, Iris pallida Lam.</title>
        <authorList>
            <person name="Bruccoleri R.E."/>
            <person name="Oakeley E.J."/>
            <person name="Faust A.M.E."/>
            <person name="Altorfer M."/>
            <person name="Dessus-Babus S."/>
            <person name="Burckhardt D."/>
            <person name="Oertli M."/>
            <person name="Naumann U."/>
            <person name="Petersen F."/>
            <person name="Wong J."/>
        </authorList>
    </citation>
    <scope>NUCLEOTIDE SEQUENCE</scope>
    <source>
        <strain evidence="1">GSM-AAB239-AS_SAM_17_03QT</strain>
    </source>
</reference>
<organism evidence="1 3">
    <name type="scientific">Iris pallida</name>
    <name type="common">Sweet iris</name>
    <dbReference type="NCBI Taxonomy" id="29817"/>
    <lineage>
        <taxon>Eukaryota</taxon>
        <taxon>Viridiplantae</taxon>
        <taxon>Streptophyta</taxon>
        <taxon>Embryophyta</taxon>
        <taxon>Tracheophyta</taxon>
        <taxon>Spermatophyta</taxon>
        <taxon>Magnoliopsida</taxon>
        <taxon>Liliopsida</taxon>
        <taxon>Asparagales</taxon>
        <taxon>Iridaceae</taxon>
        <taxon>Iridoideae</taxon>
        <taxon>Irideae</taxon>
        <taxon>Iris</taxon>
    </lineage>
</organism>
<evidence type="ECO:0000313" key="2">
    <source>
        <dbReference type="EMBL" id="KAJ6832068.1"/>
    </source>
</evidence>
<dbReference type="EMBL" id="JANAVB010016197">
    <property type="protein sequence ID" value="KAJ6832068.1"/>
    <property type="molecule type" value="Genomic_DNA"/>
</dbReference>
<keyword evidence="3" id="KW-1185">Reference proteome</keyword>
<dbReference type="AlphaFoldDB" id="A0AAX6GE14"/>
<protein>
    <submittedName>
        <fullName evidence="1">Uncharacterized protein</fullName>
    </submittedName>
</protein>
<gene>
    <name evidence="2" type="ORF">M6B38_345395</name>
    <name evidence="1" type="ORF">M6B38_371860</name>
</gene>
<dbReference type="EMBL" id="JANAVB010020998">
    <property type="protein sequence ID" value="KAJ6826471.1"/>
    <property type="molecule type" value="Genomic_DNA"/>
</dbReference>
<dbReference type="Proteomes" id="UP001140949">
    <property type="component" value="Unassembled WGS sequence"/>
</dbReference>
<proteinExistence type="predicted"/>
<evidence type="ECO:0000313" key="3">
    <source>
        <dbReference type="Proteomes" id="UP001140949"/>
    </source>
</evidence>
<name>A0AAX6GE14_IRIPA</name>